<evidence type="ECO:0000256" key="3">
    <source>
        <dbReference type="ARBA" id="ARBA00023274"/>
    </source>
</evidence>
<evidence type="ECO:0000259" key="5">
    <source>
        <dbReference type="Pfam" id="PF01248"/>
    </source>
</evidence>
<comment type="caution">
    <text evidence="6">The sequence shown here is derived from an EMBL/GenBank/DDBJ whole genome shotgun (WGS) entry which is preliminary data.</text>
</comment>
<dbReference type="InterPro" id="IPR004038">
    <property type="entry name" value="Ribosomal_eL8/eL30/eS12/Gad45"/>
</dbReference>
<dbReference type="PANTHER" id="PTHR23105">
    <property type="entry name" value="RIBOSOMAL PROTEIN L7AE FAMILY MEMBER"/>
    <property type="match status" value="1"/>
</dbReference>
<protein>
    <recommendedName>
        <fullName evidence="4">60S ribosomal protein L8</fullName>
    </recommendedName>
</protein>
<evidence type="ECO:0000313" key="7">
    <source>
        <dbReference type="Proteomes" id="UP000740883"/>
    </source>
</evidence>
<dbReference type="PRINTS" id="PR00881">
    <property type="entry name" value="L7ARS6FAMILY"/>
</dbReference>
<gene>
    <name evidence="6" type="primary">RPL7A</name>
    <name evidence="6" type="ORF">NGRA_1890</name>
</gene>
<dbReference type="Gene3D" id="3.30.1330.30">
    <property type="match status" value="1"/>
</dbReference>
<keyword evidence="7" id="KW-1185">Reference proteome</keyword>
<dbReference type="Proteomes" id="UP000740883">
    <property type="component" value="Unassembled WGS sequence"/>
</dbReference>
<dbReference type="GO" id="GO:0022625">
    <property type="term" value="C:cytosolic large ribosomal subunit"/>
    <property type="evidence" value="ECO:0007669"/>
    <property type="project" value="UniProtKB-UniRule"/>
</dbReference>
<dbReference type="PROSITE" id="PS01082">
    <property type="entry name" value="RIBOSOMAL_L7AE"/>
    <property type="match status" value="1"/>
</dbReference>
<sequence length="203" mass="23146">MVLGKPKDKRTLKVKPTKEQVEENNMLIKKKIEKLSTSIKIPPAVNQFKTVLPQDVAERVYTLFSKYKPENRKERYARLSKENPKEGPKPIITKQGIRHITRLIEGKKAKFVVVANDVEPLEVVLFIPSLCKKFNIPYAIVDSKKSLGGVVNIKQSCILALCDVSAEDKKEFDELVKISNDMFLDQYEHTIKLWGGPGKQKLN</sequence>
<dbReference type="InterPro" id="IPR050257">
    <property type="entry name" value="eL8/uL1-like"/>
</dbReference>
<keyword evidence="2 4" id="KW-0689">Ribosomal protein</keyword>
<proteinExistence type="inferred from homology"/>
<dbReference type="EMBL" id="SBJO01000151">
    <property type="protein sequence ID" value="KAF9762626.1"/>
    <property type="molecule type" value="Genomic_DNA"/>
</dbReference>
<comment type="function">
    <text evidence="4">Component of the ribosome.</text>
</comment>
<dbReference type="AlphaFoldDB" id="A0A9P6KYN6"/>
<dbReference type="InterPro" id="IPR029064">
    <property type="entry name" value="Ribosomal_eL30-like_sf"/>
</dbReference>
<evidence type="ECO:0000256" key="4">
    <source>
        <dbReference type="RuleBase" id="RU367042"/>
    </source>
</evidence>
<dbReference type="InterPro" id="IPR001921">
    <property type="entry name" value="Ribosomal_eL8_euk"/>
</dbReference>
<dbReference type="SUPFAM" id="SSF55315">
    <property type="entry name" value="L30e-like"/>
    <property type="match status" value="1"/>
</dbReference>
<dbReference type="Pfam" id="PF01248">
    <property type="entry name" value="Ribosomal_L7Ae"/>
    <property type="match status" value="1"/>
</dbReference>
<dbReference type="PRINTS" id="PR00882">
    <property type="entry name" value="RIBOSOMALL7A"/>
</dbReference>
<feature type="domain" description="Ribosomal protein eL8/eL30/eS12/Gadd45" evidence="5">
    <location>
        <begin position="94"/>
        <end position="168"/>
    </location>
</feature>
<dbReference type="InterPro" id="IPR018492">
    <property type="entry name" value="Ribosomal_eL8/Nhp2"/>
</dbReference>
<accession>A0A9P6KYN6</accession>
<dbReference type="OrthoDB" id="29563at2759"/>
<evidence type="ECO:0000256" key="2">
    <source>
        <dbReference type="ARBA" id="ARBA00022980"/>
    </source>
</evidence>
<dbReference type="InterPro" id="IPR004037">
    <property type="entry name" value="Ribosomal_eL8-like_CS"/>
</dbReference>
<name>A0A9P6KYN6_9MICR</name>
<reference evidence="6 7" key="1">
    <citation type="journal article" date="2020" name="Genome Biol. Evol.">
        <title>Comparative genomics of strictly vertically transmitted, feminizing microsporidia endosymbionts of amphipod crustaceans.</title>
        <authorList>
            <person name="Cormier A."/>
            <person name="Chebbi M.A."/>
            <person name="Giraud I."/>
            <person name="Wattier R."/>
            <person name="Teixeira M."/>
            <person name="Gilbert C."/>
            <person name="Rigaud T."/>
            <person name="Cordaux R."/>
        </authorList>
    </citation>
    <scope>NUCLEOTIDE SEQUENCE [LARGE SCALE GENOMIC DNA]</scope>
    <source>
        <strain evidence="6 7">Ou3-Ou53</strain>
    </source>
</reference>
<evidence type="ECO:0000313" key="6">
    <source>
        <dbReference type="EMBL" id="KAF9762626.1"/>
    </source>
</evidence>
<dbReference type="GO" id="GO:0003723">
    <property type="term" value="F:RNA binding"/>
    <property type="evidence" value="ECO:0007669"/>
    <property type="project" value="UniProtKB-UniRule"/>
</dbReference>
<keyword evidence="3 4" id="KW-0687">Ribonucleoprotein</keyword>
<evidence type="ECO:0000256" key="1">
    <source>
        <dbReference type="ARBA" id="ARBA00007337"/>
    </source>
</evidence>
<comment type="similarity">
    <text evidence="1 4">Belongs to the eukaryotic ribosomal protein eL8 family.</text>
</comment>
<organism evidence="6 7">
    <name type="scientific">Nosema granulosis</name>
    <dbReference type="NCBI Taxonomy" id="83296"/>
    <lineage>
        <taxon>Eukaryota</taxon>
        <taxon>Fungi</taxon>
        <taxon>Fungi incertae sedis</taxon>
        <taxon>Microsporidia</taxon>
        <taxon>Nosematidae</taxon>
        <taxon>Nosema</taxon>
    </lineage>
</organism>
<dbReference type="GO" id="GO:0042254">
    <property type="term" value="P:ribosome biogenesis"/>
    <property type="evidence" value="ECO:0007669"/>
    <property type="project" value="InterPro"/>
</dbReference>